<evidence type="ECO:0008006" key="3">
    <source>
        <dbReference type="Google" id="ProtNLM"/>
    </source>
</evidence>
<proteinExistence type="predicted"/>
<sequence>MSAKNTDRHGRLRSKTVVFRMSPEKAELLQRMADASGMTKQDYLIERALCREVTVIPNKRMQRYMEEGLLFVYKELRRIESGGDIPEELADLACMLGGIFAGLGCEIDEKLRQSEAGMIMGMVR</sequence>
<name>A0ABS7MJ36_9ACTN</name>
<dbReference type="Proteomes" id="UP000700908">
    <property type="component" value="Unassembled WGS sequence"/>
</dbReference>
<comment type="caution">
    <text evidence="1">The sequence shown here is derived from an EMBL/GenBank/DDBJ whole genome shotgun (WGS) entry which is preliminary data.</text>
</comment>
<dbReference type="RefSeq" id="WP_222199109.1">
    <property type="nucleotide sequence ID" value="NZ_JAIMFO010000005.1"/>
</dbReference>
<accession>A0ABS7MJ36</accession>
<protein>
    <recommendedName>
        <fullName evidence="3">Mobilization protein</fullName>
    </recommendedName>
</protein>
<organism evidence="1 2">
    <name type="scientific">Collinsella ureilytica</name>
    <dbReference type="NCBI Taxonomy" id="2869515"/>
    <lineage>
        <taxon>Bacteria</taxon>
        <taxon>Bacillati</taxon>
        <taxon>Actinomycetota</taxon>
        <taxon>Coriobacteriia</taxon>
        <taxon>Coriobacteriales</taxon>
        <taxon>Coriobacteriaceae</taxon>
        <taxon>Collinsella</taxon>
    </lineage>
</organism>
<evidence type="ECO:0000313" key="1">
    <source>
        <dbReference type="EMBL" id="MBY4797385.1"/>
    </source>
</evidence>
<evidence type="ECO:0000313" key="2">
    <source>
        <dbReference type="Proteomes" id="UP000700908"/>
    </source>
</evidence>
<dbReference type="Pfam" id="PF21983">
    <property type="entry name" value="NikA-like"/>
    <property type="match status" value="1"/>
</dbReference>
<reference evidence="1 2" key="1">
    <citation type="submission" date="2021-08" db="EMBL/GenBank/DDBJ databases">
        <title>Collinsella faecalis sp. nov. isolated from swine faeces.</title>
        <authorList>
            <person name="Oh B.S."/>
            <person name="Lee J.H."/>
        </authorList>
    </citation>
    <scope>NUCLEOTIDE SEQUENCE [LARGE SCALE GENOMIC DNA]</scope>
    <source>
        <strain evidence="1 2">AGMB00827</strain>
    </source>
</reference>
<keyword evidence="2" id="KW-1185">Reference proteome</keyword>
<gene>
    <name evidence="1" type="ORF">K6V98_03265</name>
</gene>
<dbReference type="InterPro" id="IPR053842">
    <property type="entry name" value="NikA-like"/>
</dbReference>
<dbReference type="EMBL" id="JAIMFO010000005">
    <property type="protein sequence ID" value="MBY4797385.1"/>
    <property type="molecule type" value="Genomic_DNA"/>
</dbReference>